<accession>A0A1V3WC97</accession>
<protein>
    <submittedName>
        <fullName evidence="1">Uncharacterized protein</fullName>
    </submittedName>
</protein>
<evidence type="ECO:0000313" key="1">
    <source>
        <dbReference type="EMBL" id="OOK64492.1"/>
    </source>
</evidence>
<organism evidence="1 2">
    <name type="scientific">Mycobacterium kansasii</name>
    <dbReference type="NCBI Taxonomy" id="1768"/>
    <lineage>
        <taxon>Bacteria</taxon>
        <taxon>Bacillati</taxon>
        <taxon>Actinomycetota</taxon>
        <taxon>Actinomycetes</taxon>
        <taxon>Mycobacteriales</taxon>
        <taxon>Mycobacteriaceae</taxon>
        <taxon>Mycobacterium</taxon>
    </lineage>
</organism>
<dbReference type="EMBL" id="MVBM01000012">
    <property type="protein sequence ID" value="OOK64492.1"/>
    <property type="molecule type" value="Genomic_DNA"/>
</dbReference>
<name>A0A1V3WC97_MYCKA</name>
<evidence type="ECO:0000313" key="2">
    <source>
        <dbReference type="Proteomes" id="UP000189229"/>
    </source>
</evidence>
<reference evidence="1 2" key="1">
    <citation type="submission" date="2017-02" db="EMBL/GenBank/DDBJ databases">
        <title>Complete genome sequences of Mycobacterium kansasii strains isolated from rhesus macaques.</title>
        <authorList>
            <person name="Panda A."/>
            <person name="Nagaraj S."/>
            <person name="Zhao X."/>
            <person name="Tettelin H."/>
            <person name="Detolla L.J."/>
        </authorList>
    </citation>
    <scope>NUCLEOTIDE SEQUENCE [LARGE SCALE GENOMIC DNA]</scope>
    <source>
        <strain evidence="1 2">11-3813</strain>
    </source>
</reference>
<comment type="caution">
    <text evidence="1">The sequence shown here is derived from an EMBL/GenBank/DDBJ whole genome shotgun (WGS) entry which is preliminary data.</text>
</comment>
<gene>
    <name evidence="1" type="ORF">BZL30_9164</name>
</gene>
<proteinExistence type="predicted"/>
<dbReference type="AlphaFoldDB" id="A0A1V3WC97"/>
<dbReference type="Proteomes" id="UP000189229">
    <property type="component" value="Unassembled WGS sequence"/>
</dbReference>
<sequence length="51" mass="5308">MAFHERLAGLAQPMMCGGGRRKTRPGNQCKVQLRSLGAGPRSAPGEGGRAS</sequence>